<evidence type="ECO:0000256" key="6">
    <source>
        <dbReference type="ARBA" id="ARBA00022840"/>
    </source>
</evidence>
<evidence type="ECO:0000256" key="9">
    <source>
        <dbReference type="ARBA" id="ARBA00042864"/>
    </source>
</evidence>
<dbReference type="InterPro" id="IPR011761">
    <property type="entry name" value="ATP-grasp"/>
</dbReference>
<evidence type="ECO:0000256" key="5">
    <source>
        <dbReference type="ARBA" id="ARBA00022755"/>
    </source>
</evidence>
<reference evidence="14" key="1">
    <citation type="journal article" date="2019" name="Int. J. Syst. Evol. Microbiol.">
        <title>The Global Catalogue of Microorganisms (GCM) 10K type strain sequencing project: providing services to taxonomists for standard genome sequencing and annotation.</title>
        <authorList>
            <consortium name="The Broad Institute Genomics Platform"/>
            <consortium name="The Broad Institute Genome Sequencing Center for Infectious Disease"/>
            <person name="Wu L."/>
            <person name="Ma J."/>
        </authorList>
    </citation>
    <scope>NUCLEOTIDE SEQUENCE [LARGE SCALE GENOMIC DNA]</scope>
    <source>
        <strain evidence="14">CGMCC 1.16026</strain>
    </source>
</reference>
<evidence type="ECO:0000256" key="2">
    <source>
        <dbReference type="ARBA" id="ARBA00013255"/>
    </source>
</evidence>
<dbReference type="Gene3D" id="3.40.50.20">
    <property type="match status" value="1"/>
</dbReference>
<dbReference type="InterPro" id="IPR013815">
    <property type="entry name" value="ATP_grasp_subdomain_1"/>
</dbReference>
<dbReference type="InterPro" id="IPR011054">
    <property type="entry name" value="Rudment_hybrid_motif"/>
</dbReference>
<dbReference type="PANTHER" id="PTHR43472">
    <property type="entry name" value="PHOSPHORIBOSYLAMINE--GLYCINE LIGASE"/>
    <property type="match status" value="1"/>
</dbReference>
<dbReference type="InterPro" id="IPR020560">
    <property type="entry name" value="PRibGlycinamide_synth_C-dom"/>
</dbReference>
<evidence type="ECO:0000256" key="11">
    <source>
        <dbReference type="PROSITE-ProRule" id="PRU00409"/>
    </source>
</evidence>
<keyword evidence="3 10" id="KW-0436">Ligase</keyword>
<dbReference type="InterPro" id="IPR000115">
    <property type="entry name" value="PRibGlycinamide_synth"/>
</dbReference>
<dbReference type="Gene3D" id="3.30.1490.20">
    <property type="entry name" value="ATP-grasp fold, A domain"/>
    <property type="match status" value="1"/>
</dbReference>
<dbReference type="SUPFAM" id="SSF56059">
    <property type="entry name" value="Glutathione synthetase ATP-binding domain-like"/>
    <property type="match status" value="1"/>
</dbReference>
<protein>
    <recommendedName>
        <fullName evidence="2 10">Phosphoribosylamine--glycine ligase</fullName>
        <ecNumber evidence="2 10">6.3.4.13</ecNumber>
    </recommendedName>
    <alternativeName>
        <fullName evidence="10">GARS</fullName>
    </alternativeName>
    <alternativeName>
        <fullName evidence="8 10">Glycinamide ribonucleotide synthetase</fullName>
    </alternativeName>
    <alternativeName>
        <fullName evidence="9 10">Phosphoribosylglycinamide synthetase</fullName>
    </alternativeName>
</protein>
<dbReference type="RefSeq" id="WP_263372308.1">
    <property type="nucleotide sequence ID" value="NZ_JAGSYD010000004.1"/>
</dbReference>
<dbReference type="InterPro" id="IPR020562">
    <property type="entry name" value="PRibGlycinamide_synth_N"/>
</dbReference>
<dbReference type="EC" id="6.3.4.13" evidence="2 10"/>
<evidence type="ECO:0000256" key="7">
    <source>
        <dbReference type="ARBA" id="ARBA00038345"/>
    </source>
</evidence>
<comment type="similarity">
    <text evidence="7 10">Belongs to the GARS family.</text>
</comment>
<dbReference type="SMART" id="SM01209">
    <property type="entry name" value="GARS_A"/>
    <property type="match status" value="1"/>
</dbReference>
<dbReference type="SUPFAM" id="SSF51246">
    <property type="entry name" value="Rudiment single hybrid motif"/>
    <property type="match status" value="1"/>
</dbReference>
<dbReference type="Gene3D" id="3.90.600.10">
    <property type="entry name" value="Phosphoribosylglycinamide synthetase, C-terminal domain"/>
    <property type="match status" value="1"/>
</dbReference>
<accession>A0ABW1Z4S3</accession>
<dbReference type="Pfam" id="PF02844">
    <property type="entry name" value="GARS_N"/>
    <property type="match status" value="1"/>
</dbReference>
<evidence type="ECO:0000256" key="3">
    <source>
        <dbReference type="ARBA" id="ARBA00022598"/>
    </source>
</evidence>
<evidence type="ECO:0000313" key="14">
    <source>
        <dbReference type="Proteomes" id="UP001596391"/>
    </source>
</evidence>
<evidence type="ECO:0000256" key="4">
    <source>
        <dbReference type="ARBA" id="ARBA00022741"/>
    </source>
</evidence>
<gene>
    <name evidence="10 13" type="primary">purD</name>
    <name evidence="13" type="ORF">ACFQBQ_01945</name>
</gene>
<dbReference type="SMART" id="SM01210">
    <property type="entry name" value="GARS_C"/>
    <property type="match status" value="1"/>
</dbReference>
<evidence type="ECO:0000256" key="1">
    <source>
        <dbReference type="ARBA" id="ARBA00005174"/>
    </source>
</evidence>
<dbReference type="InterPro" id="IPR016185">
    <property type="entry name" value="PreATP-grasp_dom_sf"/>
</dbReference>
<dbReference type="Proteomes" id="UP001596391">
    <property type="component" value="Unassembled WGS sequence"/>
</dbReference>
<organism evidence="13 14">
    <name type="scientific">Granulicella cerasi</name>
    <dbReference type="NCBI Taxonomy" id="741063"/>
    <lineage>
        <taxon>Bacteria</taxon>
        <taxon>Pseudomonadati</taxon>
        <taxon>Acidobacteriota</taxon>
        <taxon>Terriglobia</taxon>
        <taxon>Terriglobales</taxon>
        <taxon>Acidobacteriaceae</taxon>
        <taxon>Granulicella</taxon>
    </lineage>
</organism>
<dbReference type="NCBIfam" id="TIGR00877">
    <property type="entry name" value="purD"/>
    <property type="match status" value="1"/>
</dbReference>
<comment type="caution">
    <text evidence="13">The sequence shown here is derived from an EMBL/GenBank/DDBJ whole genome shotgun (WGS) entry which is preliminary data.</text>
</comment>
<dbReference type="SUPFAM" id="SSF52440">
    <property type="entry name" value="PreATP-grasp domain"/>
    <property type="match status" value="1"/>
</dbReference>
<dbReference type="InterPro" id="IPR037123">
    <property type="entry name" value="PRibGlycinamide_synth_C_sf"/>
</dbReference>
<keyword evidence="6 11" id="KW-0067">ATP-binding</keyword>
<dbReference type="GO" id="GO:0004637">
    <property type="term" value="F:phosphoribosylamine-glycine ligase activity"/>
    <property type="evidence" value="ECO:0007669"/>
    <property type="project" value="UniProtKB-EC"/>
</dbReference>
<evidence type="ECO:0000256" key="8">
    <source>
        <dbReference type="ARBA" id="ARBA00042242"/>
    </source>
</evidence>
<keyword evidence="5 10" id="KW-0658">Purine biosynthesis</keyword>
<dbReference type="Pfam" id="PF02843">
    <property type="entry name" value="GARS_C"/>
    <property type="match status" value="1"/>
</dbReference>
<feature type="domain" description="ATP-grasp" evidence="12">
    <location>
        <begin position="112"/>
        <end position="321"/>
    </location>
</feature>
<evidence type="ECO:0000313" key="13">
    <source>
        <dbReference type="EMBL" id="MFC6644373.1"/>
    </source>
</evidence>
<comment type="pathway">
    <text evidence="1 10">Purine metabolism; IMP biosynthesis via de novo pathway; N(1)-(5-phospho-D-ribosyl)glycinamide from 5-phospho-alpha-D-ribose 1-diphosphate: step 2/2.</text>
</comment>
<evidence type="ECO:0000256" key="10">
    <source>
        <dbReference type="HAMAP-Rule" id="MF_00138"/>
    </source>
</evidence>
<keyword evidence="4 11" id="KW-0547">Nucleotide-binding</keyword>
<dbReference type="Gene3D" id="3.30.470.20">
    <property type="entry name" value="ATP-grasp fold, B domain"/>
    <property type="match status" value="1"/>
</dbReference>
<keyword evidence="14" id="KW-1185">Reference proteome</keyword>
<sequence length="440" mass="46674">MSECILIVGSGAREHAIAVALARSPQQPEVLCFGSARNPGIAALASAYTTGKTTDAVAVARFAVEHQATIAIVGPEDPLAAGVADALWSAGVPNVGPTASLARLESSKGFTRSLLDTAGIDANPAFERFTSMDGVQEWLDRFPAAHVIKDDGLAGGKGVKVYGDHLHSLEESLAYCEELTAAGRPFVLEEKLIGQEFSLLSFSDGTTLRHMPAVQDHKRAYNNDEGPNTGGMGTYTDADGSLPFLEPNDIALAQSINERTIAALREQCGEPYRGILYGGFIATATGVRLIEYNARFGDPESLNLLTLLESDFVAICRGIADEKLDSVEVKFNAQASVCKYIVPEGYPEAPRKGDDVVLPSGLPSAVTTYLGAVDEKDGQLVATGSRTVGFVAVGSTIAEAEALCQQACDAVSGPFFFRSDIATKPALDLRIRMMKELRAR</sequence>
<evidence type="ECO:0000259" key="12">
    <source>
        <dbReference type="PROSITE" id="PS50975"/>
    </source>
</evidence>
<dbReference type="Pfam" id="PF01071">
    <property type="entry name" value="GARS_A"/>
    <property type="match status" value="1"/>
</dbReference>
<dbReference type="PANTHER" id="PTHR43472:SF1">
    <property type="entry name" value="PHOSPHORIBOSYLAMINE--GLYCINE LIGASE, CHLOROPLASTIC"/>
    <property type="match status" value="1"/>
</dbReference>
<proteinExistence type="inferred from homology"/>
<dbReference type="EMBL" id="JBHSWI010000001">
    <property type="protein sequence ID" value="MFC6644373.1"/>
    <property type="molecule type" value="Genomic_DNA"/>
</dbReference>
<dbReference type="PROSITE" id="PS50975">
    <property type="entry name" value="ATP_GRASP"/>
    <property type="match status" value="1"/>
</dbReference>
<dbReference type="InterPro" id="IPR020561">
    <property type="entry name" value="PRibGlycinamid_synth_ATP-grasp"/>
</dbReference>
<name>A0ABW1Z4S3_9BACT</name>
<dbReference type="HAMAP" id="MF_00138">
    <property type="entry name" value="GARS"/>
    <property type="match status" value="1"/>
</dbReference>
<comment type="catalytic activity">
    <reaction evidence="10">
        <text>5-phospho-beta-D-ribosylamine + glycine + ATP = N(1)-(5-phospho-beta-D-ribosyl)glycinamide + ADP + phosphate + H(+)</text>
        <dbReference type="Rhea" id="RHEA:17453"/>
        <dbReference type="ChEBI" id="CHEBI:15378"/>
        <dbReference type="ChEBI" id="CHEBI:30616"/>
        <dbReference type="ChEBI" id="CHEBI:43474"/>
        <dbReference type="ChEBI" id="CHEBI:57305"/>
        <dbReference type="ChEBI" id="CHEBI:58681"/>
        <dbReference type="ChEBI" id="CHEBI:143788"/>
        <dbReference type="ChEBI" id="CHEBI:456216"/>
        <dbReference type="EC" id="6.3.4.13"/>
    </reaction>
</comment>